<dbReference type="PROSITE" id="PS50977">
    <property type="entry name" value="HTH_TETR_2"/>
    <property type="match status" value="1"/>
</dbReference>
<dbReference type="InterPro" id="IPR009057">
    <property type="entry name" value="Homeodomain-like_sf"/>
</dbReference>
<keyword evidence="2 4" id="KW-0238">DNA-binding</keyword>
<dbReference type="GO" id="GO:0003700">
    <property type="term" value="F:DNA-binding transcription factor activity"/>
    <property type="evidence" value="ECO:0007669"/>
    <property type="project" value="TreeGrafter"/>
</dbReference>
<feature type="DNA-binding region" description="H-T-H motif" evidence="4">
    <location>
        <begin position="33"/>
        <end position="52"/>
    </location>
</feature>
<sequence length="201" mass="22171">MPPRAAPLSPEERREALMTATLPLLYDHGRGVTTRLIAETAGVAEGTIFRVFASKDELIDATVRKAFEPGQMQRDLAAIPDDASLHDRALALVTVMQRRFAKSFLLLQRLGMTGPPEPPEQKGEWARRVEETTQAMVDLLSPFQDELTQPAALVVRSLRLLTFSGTHPKFTGGDLLTAEQIVDLVLYGAVRRPATTSEETH</sequence>
<keyword evidence="1" id="KW-0805">Transcription regulation</keyword>
<dbReference type="Proteomes" id="UP000449906">
    <property type="component" value="Unassembled WGS sequence"/>
</dbReference>
<name>A0A7J5DTG3_NOCSI</name>
<reference evidence="6 7" key="1">
    <citation type="submission" date="2019-09" db="EMBL/GenBank/DDBJ databases">
        <title>Pimelobacter sp. isolated from Paulinella.</title>
        <authorList>
            <person name="Jeong S.E."/>
        </authorList>
    </citation>
    <scope>NUCLEOTIDE SEQUENCE [LARGE SCALE GENOMIC DNA]</scope>
    <source>
        <strain evidence="6 7">Pch-N</strain>
    </source>
</reference>
<keyword evidence="3" id="KW-0804">Transcription</keyword>
<dbReference type="PANTHER" id="PTHR30055:SF234">
    <property type="entry name" value="HTH-TYPE TRANSCRIPTIONAL REGULATOR BETI"/>
    <property type="match status" value="1"/>
</dbReference>
<feature type="domain" description="HTH tetR-type" evidence="5">
    <location>
        <begin position="11"/>
        <end position="70"/>
    </location>
</feature>
<evidence type="ECO:0000256" key="3">
    <source>
        <dbReference type="ARBA" id="ARBA00023163"/>
    </source>
</evidence>
<evidence type="ECO:0000256" key="4">
    <source>
        <dbReference type="PROSITE-ProRule" id="PRU00335"/>
    </source>
</evidence>
<organism evidence="6 7">
    <name type="scientific">Nocardioides simplex</name>
    <name type="common">Arthrobacter simplex</name>
    <dbReference type="NCBI Taxonomy" id="2045"/>
    <lineage>
        <taxon>Bacteria</taxon>
        <taxon>Bacillati</taxon>
        <taxon>Actinomycetota</taxon>
        <taxon>Actinomycetes</taxon>
        <taxon>Propionibacteriales</taxon>
        <taxon>Nocardioidaceae</taxon>
        <taxon>Pimelobacter</taxon>
    </lineage>
</organism>
<evidence type="ECO:0000313" key="7">
    <source>
        <dbReference type="Proteomes" id="UP000449906"/>
    </source>
</evidence>
<dbReference type="RefSeq" id="WP_151582135.1">
    <property type="nucleotide sequence ID" value="NZ_CP182503.1"/>
</dbReference>
<evidence type="ECO:0000259" key="5">
    <source>
        <dbReference type="PROSITE" id="PS50977"/>
    </source>
</evidence>
<comment type="caution">
    <text evidence="6">The sequence shown here is derived from an EMBL/GenBank/DDBJ whole genome shotgun (WGS) entry which is preliminary data.</text>
</comment>
<dbReference type="PRINTS" id="PR00455">
    <property type="entry name" value="HTHTETR"/>
</dbReference>
<dbReference type="SUPFAM" id="SSF46689">
    <property type="entry name" value="Homeodomain-like"/>
    <property type="match status" value="1"/>
</dbReference>
<evidence type="ECO:0000313" key="6">
    <source>
        <dbReference type="EMBL" id="KAB2808464.1"/>
    </source>
</evidence>
<dbReference type="EMBL" id="WBVM01000003">
    <property type="protein sequence ID" value="KAB2808464.1"/>
    <property type="molecule type" value="Genomic_DNA"/>
</dbReference>
<gene>
    <name evidence="6" type="ORF">F9L07_23465</name>
</gene>
<dbReference type="GO" id="GO:0000976">
    <property type="term" value="F:transcription cis-regulatory region binding"/>
    <property type="evidence" value="ECO:0007669"/>
    <property type="project" value="TreeGrafter"/>
</dbReference>
<dbReference type="PANTHER" id="PTHR30055">
    <property type="entry name" value="HTH-TYPE TRANSCRIPTIONAL REGULATOR RUTR"/>
    <property type="match status" value="1"/>
</dbReference>
<protein>
    <submittedName>
        <fullName evidence="6">TetR/AcrR family transcriptional regulator</fullName>
    </submittedName>
</protein>
<dbReference type="AlphaFoldDB" id="A0A7J5DTG3"/>
<proteinExistence type="predicted"/>
<dbReference type="Pfam" id="PF00440">
    <property type="entry name" value="TetR_N"/>
    <property type="match status" value="1"/>
</dbReference>
<dbReference type="InterPro" id="IPR050109">
    <property type="entry name" value="HTH-type_TetR-like_transc_reg"/>
</dbReference>
<dbReference type="InterPro" id="IPR001647">
    <property type="entry name" value="HTH_TetR"/>
</dbReference>
<evidence type="ECO:0000256" key="1">
    <source>
        <dbReference type="ARBA" id="ARBA00023015"/>
    </source>
</evidence>
<dbReference type="Gene3D" id="1.10.357.10">
    <property type="entry name" value="Tetracycline Repressor, domain 2"/>
    <property type="match status" value="1"/>
</dbReference>
<evidence type="ECO:0000256" key="2">
    <source>
        <dbReference type="ARBA" id="ARBA00023125"/>
    </source>
</evidence>
<accession>A0A7J5DTG3</accession>